<name>A0A7S4APP3_9STRA</name>
<dbReference type="AlphaFoldDB" id="A0A7S4APP3"/>
<organism evidence="1">
    <name type="scientific">Pseudo-nitzschia australis</name>
    <dbReference type="NCBI Taxonomy" id="44445"/>
    <lineage>
        <taxon>Eukaryota</taxon>
        <taxon>Sar</taxon>
        <taxon>Stramenopiles</taxon>
        <taxon>Ochrophyta</taxon>
        <taxon>Bacillariophyta</taxon>
        <taxon>Bacillariophyceae</taxon>
        <taxon>Bacillariophycidae</taxon>
        <taxon>Bacillariales</taxon>
        <taxon>Bacillariaceae</taxon>
        <taxon>Pseudo-nitzschia</taxon>
    </lineage>
</organism>
<protein>
    <submittedName>
        <fullName evidence="1">Uncharacterized protein</fullName>
    </submittedName>
</protein>
<dbReference type="EMBL" id="HBIX01022368">
    <property type="protein sequence ID" value="CAE0722874.1"/>
    <property type="molecule type" value="Transcribed_RNA"/>
</dbReference>
<gene>
    <name evidence="1" type="ORF">PAUS00366_LOCUS15630</name>
</gene>
<proteinExistence type="predicted"/>
<reference evidence="1" key="1">
    <citation type="submission" date="2021-01" db="EMBL/GenBank/DDBJ databases">
        <authorList>
            <person name="Corre E."/>
            <person name="Pelletier E."/>
            <person name="Niang G."/>
            <person name="Scheremetjew M."/>
            <person name="Finn R."/>
            <person name="Kale V."/>
            <person name="Holt S."/>
            <person name="Cochrane G."/>
            <person name="Meng A."/>
            <person name="Brown T."/>
            <person name="Cohen L."/>
        </authorList>
    </citation>
    <scope>NUCLEOTIDE SEQUENCE</scope>
    <source>
        <strain evidence="1">10249 10 AB</strain>
    </source>
</reference>
<evidence type="ECO:0000313" key="1">
    <source>
        <dbReference type="EMBL" id="CAE0722874.1"/>
    </source>
</evidence>
<accession>A0A7S4APP3</accession>
<sequence>MTETTVTKLIVDYLTDKDVKPIANDWTIIDISEFRETIANTLMNITSVYTDKVAEDLGHAYLIDEKQQYRKRREEDTALLPAPQPRPEEPANQNAYDQILYLYNMKPYRLSQTLDKEASLLITKKFPGCLDGLVICPATGSLPVSLTARKTFDYIEGTVQATTTGNMRHQELLQALIMWEYVPGISTAETYFRLCETDQHRIQAIGVAEIPDTQIMVGAQIAFRKMVASTVMQIIDNAWNTINTAALYTPVATTYRHFKTHYCKSLREHYINTKMSNTTKKNQAYVVDALTATVDRLQSELNINTQNVSTIANTQDQMLAQPEVYSTHYVPSVVSTTTATTPSGLANSATDQRLDKIESMLQKLMQNQNQNPQRNSN</sequence>